<dbReference type="AlphaFoldDB" id="A0A9D4WF02"/>
<keyword evidence="3" id="KW-0862">Zinc</keyword>
<gene>
    <name evidence="7" type="ORF">KIW84_064684</name>
</gene>
<keyword evidence="2 4" id="KW-0863">Zinc-finger</keyword>
<feature type="region of interest" description="Disordered" evidence="5">
    <location>
        <begin position="138"/>
        <end position="161"/>
    </location>
</feature>
<feature type="region of interest" description="Disordered" evidence="5">
    <location>
        <begin position="394"/>
        <end position="424"/>
    </location>
</feature>
<dbReference type="Gramene" id="Psat06G0468400-T1">
    <property type="protein sequence ID" value="KAI5399421.1"/>
    <property type="gene ID" value="KIW84_064684"/>
</dbReference>
<evidence type="ECO:0000256" key="1">
    <source>
        <dbReference type="ARBA" id="ARBA00022723"/>
    </source>
</evidence>
<dbReference type="PANTHER" id="PTHR31973">
    <property type="entry name" value="POLYPROTEIN, PUTATIVE-RELATED"/>
    <property type="match status" value="1"/>
</dbReference>
<dbReference type="SMART" id="SM00575">
    <property type="entry name" value="ZnF_PMZ"/>
    <property type="match status" value="1"/>
</dbReference>
<dbReference type="PANTHER" id="PTHR31973:SF187">
    <property type="entry name" value="MUTATOR TRANSPOSASE MUDRA PROTEIN"/>
    <property type="match status" value="1"/>
</dbReference>
<dbReference type="InterPro" id="IPR006564">
    <property type="entry name" value="Znf_PMZ"/>
</dbReference>
<reference evidence="7 8" key="1">
    <citation type="journal article" date="2022" name="Nat. Genet.">
        <title>Improved pea reference genome and pan-genome highlight genomic features and evolutionary characteristics.</title>
        <authorList>
            <person name="Yang T."/>
            <person name="Liu R."/>
            <person name="Luo Y."/>
            <person name="Hu S."/>
            <person name="Wang D."/>
            <person name="Wang C."/>
            <person name="Pandey M.K."/>
            <person name="Ge S."/>
            <person name="Xu Q."/>
            <person name="Li N."/>
            <person name="Li G."/>
            <person name="Huang Y."/>
            <person name="Saxena R.K."/>
            <person name="Ji Y."/>
            <person name="Li M."/>
            <person name="Yan X."/>
            <person name="He Y."/>
            <person name="Liu Y."/>
            <person name="Wang X."/>
            <person name="Xiang C."/>
            <person name="Varshney R.K."/>
            <person name="Ding H."/>
            <person name="Gao S."/>
            <person name="Zong X."/>
        </authorList>
    </citation>
    <scope>NUCLEOTIDE SEQUENCE [LARGE SCALE GENOMIC DNA]</scope>
    <source>
        <strain evidence="7 8">cv. Zhongwan 6</strain>
    </source>
</reference>
<feature type="domain" description="SWIM-type" evidence="6">
    <location>
        <begin position="321"/>
        <end position="353"/>
    </location>
</feature>
<evidence type="ECO:0000256" key="4">
    <source>
        <dbReference type="PROSITE-ProRule" id="PRU00325"/>
    </source>
</evidence>
<dbReference type="GO" id="GO:0008270">
    <property type="term" value="F:zinc ion binding"/>
    <property type="evidence" value="ECO:0007669"/>
    <property type="project" value="UniProtKB-KW"/>
</dbReference>
<name>A0A9D4WF02_PEA</name>
<dbReference type="InterPro" id="IPR058594">
    <property type="entry name" value="PB1-like_dom_pln"/>
</dbReference>
<sequence length="579" mass="65300">MKTTSANTKKRSSSVKTSSVKCPKSEDSQHFSVTLHHGGEFYRVFEEEIIYRGGTDTTVIGIHVSNWNMDNIEKLLSRLGYKADCVRVWTKVLEIQDGFFLIRKDDDAVYDFALYFSAMNVKGDLYVEHSTGNMDPADREPKCVNDDDHPPDNGIDGLDEEKGKGGVVLNNKSASSKWVAKHVVKRMQTSDTVRIRDIIQDMRQTYFVGITVAKAWRAKLIAKKIIEGDADNQYASIWRYAEELRRVNHGNTVKINVERPSPSIQPRLSTSASKLENWPHKVMPIPRRRLDNEVFNSGHWLPTWSIAETFQVTHSYNTHEFIVDIAKRSCSCNFWELVGIPCRHAVAALSYRKQNPDEFVDACYTREKFALCYGFSVSPINGQDMWPEVEMEPPLPPAYKNGPGRPKKIRIRESGEDGARKRRSGVAYKCTKCDNFGHNTMTCKATTQDPNALKRKRKPKKGHVPTATDMPTANDMPTASDMPAPTATDMTVPTNVPVPTDPQPPTDMPVPTIMSQTGSSVAASITKQSRKRVEKKPIIKRRQSERIKLSWFKRPITGEGISSDKPITLPENEDIPTSK</sequence>
<evidence type="ECO:0000259" key="6">
    <source>
        <dbReference type="PROSITE" id="PS50966"/>
    </source>
</evidence>
<protein>
    <recommendedName>
        <fullName evidence="6">SWIM-type domain-containing protein</fullName>
    </recommendedName>
</protein>
<feature type="compositionally biased region" description="Basic and acidic residues" evidence="5">
    <location>
        <begin position="138"/>
        <end position="151"/>
    </location>
</feature>
<dbReference type="EMBL" id="JAMSHJ010000006">
    <property type="protein sequence ID" value="KAI5399421.1"/>
    <property type="molecule type" value="Genomic_DNA"/>
</dbReference>
<feature type="region of interest" description="Disordered" evidence="5">
    <location>
        <begin position="557"/>
        <end position="579"/>
    </location>
</feature>
<comment type="caution">
    <text evidence="7">The sequence shown here is derived from an EMBL/GenBank/DDBJ whole genome shotgun (WGS) entry which is preliminary data.</text>
</comment>
<feature type="region of interest" description="Disordered" evidence="5">
    <location>
        <begin position="448"/>
        <end position="478"/>
    </location>
</feature>
<dbReference type="PROSITE" id="PS50966">
    <property type="entry name" value="ZF_SWIM"/>
    <property type="match status" value="1"/>
</dbReference>
<feature type="region of interest" description="Disordered" evidence="5">
    <location>
        <begin position="1"/>
        <end position="24"/>
    </location>
</feature>
<proteinExistence type="predicted"/>
<dbReference type="Pfam" id="PF04434">
    <property type="entry name" value="SWIM"/>
    <property type="match status" value="1"/>
</dbReference>
<dbReference type="Pfam" id="PF26130">
    <property type="entry name" value="PB1-like"/>
    <property type="match status" value="1"/>
</dbReference>
<dbReference type="InterPro" id="IPR007527">
    <property type="entry name" value="Znf_SWIM"/>
</dbReference>
<accession>A0A9D4WF02</accession>
<keyword evidence="1" id="KW-0479">Metal-binding</keyword>
<evidence type="ECO:0000313" key="8">
    <source>
        <dbReference type="Proteomes" id="UP001058974"/>
    </source>
</evidence>
<evidence type="ECO:0000256" key="5">
    <source>
        <dbReference type="SAM" id="MobiDB-lite"/>
    </source>
</evidence>
<organism evidence="7 8">
    <name type="scientific">Pisum sativum</name>
    <name type="common">Garden pea</name>
    <name type="synonym">Lathyrus oleraceus</name>
    <dbReference type="NCBI Taxonomy" id="3888"/>
    <lineage>
        <taxon>Eukaryota</taxon>
        <taxon>Viridiplantae</taxon>
        <taxon>Streptophyta</taxon>
        <taxon>Embryophyta</taxon>
        <taxon>Tracheophyta</taxon>
        <taxon>Spermatophyta</taxon>
        <taxon>Magnoliopsida</taxon>
        <taxon>eudicotyledons</taxon>
        <taxon>Gunneridae</taxon>
        <taxon>Pentapetalae</taxon>
        <taxon>rosids</taxon>
        <taxon>fabids</taxon>
        <taxon>Fabales</taxon>
        <taxon>Fabaceae</taxon>
        <taxon>Papilionoideae</taxon>
        <taxon>50 kb inversion clade</taxon>
        <taxon>NPAAA clade</taxon>
        <taxon>Hologalegina</taxon>
        <taxon>IRL clade</taxon>
        <taxon>Fabeae</taxon>
        <taxon>Lathyrus</taxon>
    </lineage>
</organism>
<keyword evidence="8" id="KW-1185">Reference proteome</keyword>
<evidence type="ECO:0000313" key="7">
    <source>
        <dbReference type="EMBL" id="KAI5399421.1"/>
    </source>
</evidence>
<evidence type="ECO:0000256" key="3">
    <source>
        <dbReference type="ARBA" id="ARBA00022833"/>
    </source>
</evidence>
<feature type="compositionally biased region" description="Basic residues" evidence="5">
    <location>
        <begin position="453"/>
        <end position="463"/>
    </location>
</feature>
<dbReference type="Proteomes" id="UP001058974">
    <property type="component" value="Chromosome 6"/>
</dbReference>
<evidence type="ECO:0000256" key="2">
    <source>
        <dbReference type="ARBA" id="ARBA00022771"/>
    </source>
</evidence>